<dbReference type="VEuPathDB" id="FungiDB:DNF11_1314"/>
<dbReference type="GO" id="GO:0004746">
    <property type="term" value="F:riboflavin synthase activity"/>
    <property type="evidence" value="ECO:0007669"/>
    <property type="project" value="UniProtKB-EC"/>
</dbReference>
<dbReference type="PANTHER" id="PTHR21098">
    <property type="entry name" value="RIBOFLAVIN SYNTHASE ALPHA CHAIN"/>
    <property type="match status" value="1"/>
</dbReference>
<accession>A0A3G2S2Q8</accession>
<protein>
    <submittedName>
        <fullName evidence="4">Riboflavin synthase</fullName>
        <ecNumber evidence="4">2.5.1.9</ecNumber>
    </submittedName>
</protein>
<dbReference type="GO" id="GO:0009231">
    <property type="term" value="P:riboflavin biosynthetic process"/>
    <property type="evidence" value="ECO:0007669"/>
    <property type="project" value="TreeGrafter"/>
</dbReference>
<gene>
    <name evidence="4" type="primary">RIB5</name>
    <name evidence="4" type="ORF">DNF11_1314</name>
</gene>
<proteinExistence type="predicted"/>
<name>A0A3G2S2Q8_MALR7</name>
<dbReference type="OrthoDB" id="10258924at2759"/>
<dbReference type="STRING" id="425264.A0A3G2S2Q8"/>
<dbReference type="AlphaFoldDB" id="A0A3G2S2Q8"/>
<dbReference type="CDD" id="cd00402">
    <property type="entry name" value="Riboflavin_synthase_like"/>
    <property type="match status" value="1"/>
</dbReference>
<dbReference type="PANTHER" id="PTHR21098:SF0">
    <property type="entry name" value="RIBOFLAVIN SYNTHASE"/>
    <property type="match status" value="1"/>
</dbReference>
<dbReference type="InterPro" id="IPR001783">
    <property type="entry name" value="Lumazine-bd"/>
</dbReference>
<dbReference type="InterPro" id="IPR017938">
    <property type="entry name" value="Riboflavin_synthase-like_b-brl"/>
</dbReference>
<keyword evidence="1" id="KW-0677">Repeat</keyword>
<keyword evidence="5" id="KW-1185">Reference proteome</keyword>
<feature type="domain" description="Lumazine-binding" evidence="3">
    <location>
        <begin position="105"/>
        <end position="232"/>
    </location>
</feature>
<dbReference type="Proteomes" id="UP000269793">
    <property type="component" value="Chromosome II"/>
</dbReference>
<evidence type="ECO:0000313" key="5">
    <source>
        <dbReference type="Proteomes" id="UP000269793"/>
    </source>
</evidence>
<sequence length="271" mass="29441">MFTGLVECMARVVDVVPTDEHSGSYAITIGESALLLGDCHVGDSIAVNGVCLTVTQFSTDTHGGCFRVDLAPETLFRSNLGRLQVGDKVNCERAMAPTTRFGGHIVQGHVDTVATLQSIERNQSALTLTLRLFHDTRKEVDAHLPLPSTLAPYLVPKGYVTLDGTSLTLIDVSPPAGGALNGDATENKKETIEFTVMLIPHTQEHITLPNKPLGSFVNVEFDMVGKYVYRSLEGQLGRLDQAPGTDASTLSMPMLERVVERAVERVMHRQQ</sequence>
<feature type="repeat" description="Lumazine-binding" evidence="2">
    <location>
        <begin position="1"/>
        <end position="104"/>
    </location>
</feature>
<dbReference type="EC" id="2.5.1.9" evidence="4"/>
<evidence type="ECO:0000256" key="1">
    <source>
        <dbReference type="ARBA" id="ARBA00022737"/>
    </source>
</evidence>
<organism evidence="4 5">
    <name type="scientific">Malassezia restricta (strain ATCC 96810 / NBRC 103918 / CBS 7877)</name>
    <name type="common">Seborrheic dermatitis infection agent</name>
    <dbReference type="NCBI Taxonomy" id="425264"/>
    <lineage>
        <taxon>Eukaryota</taxon>
        <taxon>Fungi</taxon>
        <taxon>Dikarya</taxon>
        <taxon>Basidiomycota</taxon>
        <taxon>Ustilaginomycotina</taxon>
        <taxon>Malasseziomycetes</taxon>
        <taxon>Malasseziales</taxon>
        <taxon>Malasseziaceae</taxon>
        <taxon>Malassezia</taxon>
    </lineage>
</organism>
<feature type="repeat" description="Lumazine-binding" evidence="2">
    <location>
        <begin position="105"/>
        <end position="232"/>
    </location>
</feature>
<feature type="domain" description="Lumazine-binding" evidence="3">
    <location>
        <begin position="1"/>
        <end position="104"/>
    </location>
</feature>
<dbReference type="NCBIfam" id="NF006767">
    <property type="entry name" value="PRK09289.1"/>
    <property type="match status" value="1"/>
</dbReference>
<dbReference type="EMBL" id="CP033149">
    <property type="protein sequence ID" value="AYO42264.1"/>
    <property type="molecule type" value="Genomic_DNA"/>
</dbReference>
<dbReference type="InterPro" id="IPR023366">
    <property type="entry name" value="ATP_synth_asu-like_sf"/>
</dbReference>
<dbReference type="Pfam" id="PF00677">
    <property type="entry name" value="Lum_binding"/>
    <property type="match status" value="2"/>
</dbReference>
<reference evidence="4 5" key="1">
    <citation type="submission" date="2018-10" db="EMBL/GenBank/DDBJ databases">
        <title>Complete genome sequence of Malassezia restricta CBS 7877.</title>
        <authorList>
            <person name="Morand S.C."/>
            <person name="Bertignac M."/>
            <person name="Iltis A."/>
            <person name="Kolder I."/>
            <person name="Pirovano W."/>
            <person name="Jourdain R."/>
            <person name="Clavaud C."/>
        </authorList>
    </citation>
    <scope>NUCLEOTIDE SEQUENCE [LARGE SCALE GENOMIC DNA]</scope>
    <source>
        <strain evidence="4 5">CBS 7877</strain>
    </source>
</reference>
<dbReference type="NCBIfam" id="TIGR00187">
    <property type="entry name" value="ribE"/>
    <property type="match status" value="1"/>
</dbReference>
<evidence type="ECO:0000259" key="3">
    <source>
        <dbReference type="PROSITE" id="PS51177"/>
    </source>
</evidence>
<dbReference type="SUPFAM" id="SSF63380">
    <property type="entry name" value="Riboflavin synthase domain-like"/>
    <property type="match status" value="2"/>
</dbReference>
<keyword evidence="4" id="KW-0808">Transferase</keyword>
<dbReference type="PROSITE" id="PS51177">
    <property type="entry name" value="LUMAZINE_BIND"/>
    <property type="match status" value="2"/>
</dbReference>
<dbReference type="InterPro" id="IPR026017">
    <property type="entry name" value="Lumazine-bd_dom"/>
</dbReference>
<dbReference type="Gene3D" id="2.40.30.20">
    <property type="match status" value="2"/>
</dbReference>
<evidence type="ECO:0000313" key="4">
    <source>
        <dbReference type="EMBL" id="AYO42264.1"/>
    </source>
</evidence>
<evidence type="ECO:0000256" key="2">
    <source>
        <dbReference type="PROSITE-ProRule" id="PRU00524"/>
    </source>
</evidence>